<organism evidence="1 2">
    <name type="scientific">Janthinobacterium psychrotolerans</name>
    <dbReference type="NCBI Taxonomy" id="1747903"/>
    <lineage>
        <taxon>Bacteria</taxon>
        <taxon>Pseudomonadati</taxon>
        <taxon>Pseudomonadota</taxon>
        <taxon>Betaproteobacteria</taxon>
        <taxon>Burkholderiales</taxon>
        <taxon>Oxalobacteraceae</taxon>
        <taxon>Janthinobacterium</taxon>
    </lineage>
</organism>
<dbReference type="OrthoDB" id="9811176at2"/>
<evidence type="ECO:0000313" key="2">
    <source>
        <dbReference type="Proteomes" id="UP000092713"/>
    </source>
</evidence>
<dbReference type="Gene3D" id="3.40.50.300">
    <property type="entry name" value="P-loop containing nucleotide triphosphate hydrolases"/>
    <property type="match status" value="1"/>
</dbReference>
<accession>A0A1A7BVL1</accession>
<dbReference type="NCBIfam" id="NF033429">
    <property type="entry name" value="ImuA_translesion"/>
    <property type="match status" value="1"/>
</dbReference>
<dbReference type="SUPFAM" id="SSF52540">
    <property type="entry name" value="P-loop containing nucleoside triphosphate hydrolases"/>
    <property type="match status" value="1"/>
</dbReference>
<evidence type="ECO:0000313" key="1">
    <source>
        <dbReference type="EMBL" id="OBV36545.1"/>
    </source>
</evidence>
<comment type="caution">
    <text evidence="1">The sequence shown here is derived from an EMBL/GenBank/DDBJ whole genome shotgun (WGS) entry which is preliminary data.</text>
</comment>
<dbReference type="InterPro" id="IPR047610">
    <property type="entry name" value="ImuA_translesion"/>
</dbReference>
<keyword evidence="2" id="KW-1185">Reference proteome</keyword>
<dbReference type="InterPro" id="IPR027417">
    <property type="entry name" value="P-loop_NTPase"/>
</dbReference>
<dbReference type="RefSeq" id="WP_065310710.1">
    <property type="nucleotide sequence ID" value="NZ_LOCQ01000062.1"/>
</dbReference>
<name>A0A1A7BVL1_9BURK</name>
<dbReference type="Proteomes" id="UP000092713">
    <property type="component" value="Unassembled WGS sequence"/>
</dbReference>
<dbReference type="STRING" id="1747903.ASR47_100117"/>
<dbReference type="PIRSF" id="PIRSF037290">
    <property type="entry name" value="UCP037290"/>
    <property type="match status" value="1"/>
</dbReference>
<dbReference type="PATRIC" id="fig|1747903.4.peg.18"/>
<gene>
    <name evidence="1" type="ORF">ASR47_100117</name>
</gene>
<dbReference type="EMBL" id="LOCQ01000062">
    <property type="protein sequence ID" value="OBV36545.1"/>
    <property type="molecule type" value="Genomic_DNA"/>
</dbReference>
<dbReference type="InterPro" id="IPR017166">
    <property type="entry name" value="UCP037290"/>
</dbReference>
<protein>
    <submittedName>
        <fullName evidence="1">Protein ImuA</fullName>
    </submittedName>
</protein>
<proteinExistence type="predicted"/>
<reference evidence="1 2" key="1">
    <citation type="submission" date="2016-04" db="EMBL/GenBank/DDBJ databases">
        <title>Draft genome sequence of Janthinobacterium psychrotolerans sp. nov., isolated from freshwater sediments in Denmark.</title>
        <authorList>
            <person name="Gong X."/>
            <person name="Skrivergaard S."/>
            <person name="Korsgaard B.S."/>
            <person name="Schreiber L."/>
            <person name="Marshall I.P."/>
            <person name="Finster K."/>
            <person name="Schramm A."/>
        </authorList>
    </citation>
    <scope>NUCLEOTIDE SEQUENCE [LARGE SCALE GENOMIC DNA]</scope>
    <source>
        <strain evidence="1 2">S3-2</strain>
    </source>
</reference>
<dbReference type="AlphaFoldDB" id="A0A1A7BVL1"/>
<sequence length="236" mass="25046">MQHSELMAAPETLHPSLWRASQLGQGAARCVDTGFAALSTQLPGGGWPTGSLVDLLVQQAGSGELRLLAPALAQLQGLPIVLLQPPHPPQALALAAQGLQPSQLLWLRSASSKDALWAAENILRSGSCGALLFWQSQVRADSLRRLHLAAQGGNTLFFMLRPLHGAQDASPAPLRLSVRPAAGGIDIGFIKRRGPQRDAPLFLPLQPPSLLQRHAPLDRPLPAPAPARRVLAELVG</sequence>